<dbReference type="Pfam" id="PF00126">
    <property type="entry name" value="HTH_1"/>
    <property type="match status" value="1"/>
</dbReference>
<sequence length="324" mass="34571">MCYIVGMHQVNLRRVDLNLLVVLEALLDERSVTRAAVRLNMSQPAVSRALSRLRKLFGDALLAEGRTGYMLTARAEGIRPALRSTLADIATMLGANPFDPATATGHVRLLMMDLETAALAPHLLARLAVEAPALDLDVLPPSATAIEALEENAVDALVGVFDDAPAGIRRRGLYQDRFVTLMRAGHPAAAQELTLDRYLELGHIVVRVTGVGPGLVDVALAGVGRRGRVSVRVPSFLAAVEIAARSDLIMTLPSSLAQMVGGRFVSLPPPLDLGSFTMSLLWHARHQDEPRHVWLRHAIAAAATALSAPGASTVKGSVRSQPAP</sequence>
<dbReference type="InterPro" id="IPR036388">
    <property type="entry name" value="WH-like_DNA-bd_sf"/>
</dbReference>
<proteinExistence type="inferred from homology"/>
<dbReference type="Gene3D" id="1.10.10.10">
    <property type="entry name" value="Winged helix-like DNA-binding domain superfamily/Winged helix DNA-binding domain"/>
    <property type="match status" value="1"/>
</dbReference>
<dbReference type="InterPro" id="IPR000847">
    <property type="entry name" value="LysR_HTH_N"/>
</dbReference>
<evidence type="ECO:0000256" key="3">
    <source>
        <dbReference type="ARBA" id="ARBA00023015"/>
    </source>
</evidence>
<comment type="similarity">
    <text evidence="1">Belongs to the LysR transcriptional regulatory family.</text>
</comment>
<keyword evidence="2" id="KW-0536">Nodulation</keyword>
<dbReference type="PRINTS" id="PR00039">
    <property type="entry name" value="HTHLYSR"/>
</dbReference>
<evidence type="ECO:0000313" key="7">
    <source>
        <dbReference type="EMBL" id="MET3577496.1"/>
    </source>
</evidence>
<dbReference type="InterPro" id="IPR036390">
    <property type="entry name" value="WH_DNA-bd_sf"/>
</dbReference>
<evidence type="ECO:0000256" key="1">
    <source>
        <dbReference type="ARBA" id="ARBA00009437"/>
    </source>
</evidence>
<protein>
    <submittedName>
        <fullName evidence="7">DNA-binding transcriptional LysR family regulator</fullName>
    </submittedName>
</protein>
<dbReference type="SUPFAM" id="SSF53850">
    <property type="entry name" value="Periplasmic binding protein-like II"/>
    <property type="match status" value="1"/>
</dbReference>
<dbReference type="PANTHER" id="PTHR30118:SF15">
    <property type="entry name" value="TRANSCRIPTIONAL REGULATORY PROTEIN"/>
    <property type="match status" value="1"/>
</dbReference>
<dbReference type="InterPro" id="IPR050389">
    <property type="entry name" value="LysR-type_TF"/>
</dbReference>
<evidence type="ECO:0000256" key="4">
    <source>
        <dbReference type="ARBA" id="ARBA00023125"/>
    </source>
</evidence>
<dbReference type="PROSITE" id="PS50931">
    <property type="entry name" value="HTH_LYSR"/>
    <property type="match status" value="1"/>
</dbReference>
<dbReference type="InterPro" id="IPR037402">
    <property type="entry name" value="YidZ_PBP2"/>
</dbReference>
<dbReference type="Gene3D" id="3.40.190.10">
    <property type="entry name" value="Periplasmic binding protein-like II"/>
    <property type="match status" value="2"/>
</dbReference>
<dbReference type="SUPFAM" id="SSF46785">
    <property type="entry name" value="Winged helix' DNA-binding domain"/>
    <property type="match status" value="1"/>
</dbReference>
<keyword evidence="4 7" id="KW-0238">DNA-binding</keyword>
<dbReference type="GO" id="GO:0003677">
    <property type="term" value="F:DNA binding"/>
    <property type="evidence" value="ECO:0007669"/>
    <property type="project" value="UniProtKB-KW"/>
</dbReference>
<keyword evidence="5" id="KW-0804">Transcription</keyword>
<dbReference type="Proteomes" id="UP001549204">
    <property type="component" value="Unassembled WGS sequence"/>
</dbReference>
<evidence type="ECO:0000313" key="8">
    <source>
        <dbReference type="Proteomes" id="UP001549204"/>
    </source>
</evidence>
<keyword evidence="8" id="KW-1185">Reference proteome</keyword>
<evidence type="ECO:0000259" key="6">
    <source>
        <dbReference type="PROSITE" id="PS50931"/>
    </source>
</evidence>
<dbReference type="EMBL" id="JBEPMC010000001">
    <property type="protein sequence ID" value="MET3577496.1"/>
    <property type="molecule type" value="Genomic_DNA"/>
</dbReference>
<reference evidence="7 8" key="1">
    <citation type="submission" date="2024-06" db="EMBL/GenBank/DDBJ databases">
        <title>Genomic Encyclopedia of Type Strains, Phase IV (KMG-IV): sequencing the most valuable type-strain genomes for metagenomic binning, comparative biology and taxonomic classification.</title>
        <authorList>
            <person name="Goeker M."/>
        </authorList>
    </citation>
    <scope>NUCLEOTIDE SEQUENCE [LARGE SCALE GENOMIC DNA]</scope>
    <source>
        <strain evidence="7 8">DSM 100022</strain>
    </source>
</reference>
<accession>A0ABV2GGS2</accession>
<gene>
    <name evidence="7" type="ORF">ABID19_000511</name>
</gene>
<dbReference type="Pfam" id="PF03466">
    <property type="entry name" value="LysR_substrate"/>
    <property type="match status" value="1"/>
</dbReference>
<dbReference type="InterPro" id="IPR005119">
    <property type="entry name" value="LysR_subst-bd"/>
</dbReference>
<evidence type="ECO:0000256" key="5">
    <source>
        <dbReference type="ARBA" id="ARBA00023163"/>
    </source>
</evidence>
<keyword evidence="3" id="KW-0805">Transcription regulation</keyword>
<feature type="domain" description="HTH lysR-type" evidence="6">
    <location>
        <begin position="15"/>
        <end position="72"/>
    </location>
</feature>
<dbReference type="CDD" id="cd08417">
    <property type="entry name" value="PBP2_Nitroaromatics_like"/>
    <property type="match status" value="1"/>
</dbReference>
<dbReference type="PANTHER" id="PTHR30118">
    <property type="entry name" value="HTH-TYPE TRANSCRIPTIONAL REGULATOR LEUO-RELATED"/>
    <property type="match status" value="1"/>
</dbReference>
<comment type="caution">
    <text evidence="7">The sequence shown here is derived from an EMBL/GenBank/DDBJ whole genome shotgun (WGS) entry which is preliminary data.</text>
</comment>
<name>A0ABV2GGS2_9HYPH</name>
<evidence type="ECO:0000256" key="2">
    <source>
        <dbReference type="ARBA" id="ARBA00022458"/>
    </source>
</evidence>
<organism evidence="7 8">
    <name type="scientific">Mesorhizobium robiniae</name>
    <dbReference type="NCBI Taxonomy" id="559315"/>
    <lineage>
        <taxon>Bacteria</taxon>
        <taxon>Pseudomonadati</taxon>
        <taxon>Pseudomonadota</taxon>
        <taxon>Alphaproteobacteria</taxon>
        <taxon>Hyphomicrobiales</taxon>
        <taxon>Phyllobacteriaceae</taxon>
        <taxon>Mesorhizobium</taxon>
    </lineage>
</organism>